<evidence type="ECO:0000313" key="1">
    <source>
        <dbReference type="EMBL" id="KAK9810831.1"/>
    </source>
</evidence>
<name>A0AAW1PN10_9CHLO</name>
<protein>
    <submittedName>
        <fullName evidence="1">Uncharacterized protein</fullName>
    </submittedName>
</protein>
<keyword evidence="2" id="KW-1185">Reference proteome</keyword>
<sequence length="244" mass="26913">MAACRTFLTLQQPASNTKLLGLTARARPSLHEVVTKGSLKRKSVSLRCLPKGNGGGPDVDLGDLNSEDIQVWLPESPTIPNSAHALIATLAVTWDLPFGGELTPKSVTEKLVLGSISFFFTRYVVQAGWTRLADSLGLLPSWDKLVQNDIDRAQLTAEEARSLDEGLALDNETGTERTFQAYFTEGVPGAKAMSLLDIEAEKKGLKVTFRKYERYLQALENLRRGFESKHARKVAVRMLQKKQA</sequence>
<dbReference type="AlphaFoldDB" id="A0AAW1PN10"/>
<gene>
    <name evidence="1" type="ORF">WJX73_010659</name>
</gene>
<reference evidence="1 2" key="1">
    <citation type="journal article" date="2024" name="Nat. Commun.">
        <title>Phylogenomics reveals the evolutionary origins of lichenization in chlorophyte algae.</title>
        <authorList>
            <person name="Puginier C."/>
            <person name="Libourel C."/>
            <person name="Otte J."/>
            <person name="Skaloud P."/>
            <person name="Haon M."/>
            <person name="Grisel S."/>
            <person name="Petersen M."/>
            <person name="Berrin J.G."/>
            <person name="Delaux P.M."/>
            <person name="Dal Grande F."/>
            <person name="Keller J."/>
        </authorList>
    </citation>
    <scope>NUCLEOTIDE SEQUENCE [LARGE SCALE GENOMIC DNA]</scope>
    <source>
        <strain evidence="1 2">SAG 2036</strain>
    </source>
</reference>
<evidence type="ECO:0000313" key="2">
    <source>
        <dbReference type="Proteomes" id="UP001465755"/>
    </source>
</evidence>
<proteinExistence type="predicted"/>
<comment type="caution">
    <text evidence="1">The sequence shown here is derived from an EMBL/GenBank/DDBJ whole genome shotgun (WGS) entry which is preliminary data.</text>
</comment>
<accession>A0AAW1PN10</accession>
<dbReference type="EMBL" id="JALJOQ010000014">
    <property type="protein sequence ID" value="KAK9810831.1"/>
    <property type="molecule type" value="Genomic_DNA"/>
</dbReference>
<dbReference type="Proteomes" id="UP001465755">
    <property type="component" value="Unassembled WGS sequence"/>
</dbReference>
<organism evidence="1 2">
    <name type="scientific">Symbiochloris irregularis</name>
    <dbReference type="NCBI Taxonomy" id="706552"/>
    <lineage>
        <taxon>Eukaryota</taxon>
        <taxon>Viridiplantae</taxon>
        <taxon>Chlorophyta</taxon>
        <taxon>core chlorophytes</taxon>
        <taxon>Trebouxiophyceae</taxon>
        <taxon>Trebouxiales</taxon>
        <taxon>Trebouxiaceae</taxon>
        <taxon>Symbiochloris</taxon>
    </lineage>
</organism>